<feature type="region of interest" description="Disordered" evidence="6">
    <location>
        <begin position="269"/>
        <end position="289"/>
    </location>
</feature>
<dbReference type="SUPFAM" id="SSF160369">
    <property type="entry name" value="Ribosomal protein L10-like"/>
    <property type="match status" value="1"/>
</dbReference>
<evidence type="ECO:0000256" key="2">
    <source>
        <dbReference type="ARBA" id="ARBA00022980"/>
    </source>
</evidence>
<accession>A0A8C7FIL7</accession>
<dbReference type="Gene3D" id="3.30.70.1730">
    <property type="match status" value="1"/>
</dbReference>
<keyword evidence="2" id="KW-0689">Ribosomal protein</keyword>
<reference evidence="7" key="1">
    <citation type="submission" date="2025-08" db="UniProtKB">
        <authorList>
            <consortium name="Ensembl"/>
        </authorList>
    </citation>
    <scope>IDENTIFICATION</scope>
</reference>
<dbReference type="KEGG" id="oki:109865407"/>
<proteinExistence type="inferred from homology"/>
<name>A0A8C7FIL7_ONCKI</name>
<dbReference type="CDD" id="cd00379">
    <property type="entry name" value="Ribosomal_L10_P0"/>
    <property type="match status" value="1"/>
</dbReference>
<evidence type="ECO:0000256" key="5">
    <source>
        <dbReference type="ARBA" id="ARBA00035716"/>
    </source>
</evidence>
<dbReference type="GO" id="GO:0005840">
    <property type="term" value="C:ribosome"/>
    <property type="evidence" value="ECO:0007669"/>
    <property type="project" value="UniProtKB-KW"/>
</dbReference>
<dbReference type="CTD" id="124995"/>
<dbReference type="GeneID" id="109865407"/>
<dbReference type="AlphaFoldDB" id="A0A8C7FIL7"/>
<reference evidence="7" key="2">
    <citation type="submission" date="2025-09" db="UniProtKB">
        <authorList>
            <consortium name="Ensembl"/>
        </authorList>
    </citation>
    <scope>IDENTIFICATION</scope>
</reference>
<dbReference type="RefSeq" id="XP_020309137.1">
    <property type="nucleotide sequence ID" value="XM_020453548.2"/>
</dbReference>
<protein>
    <recommendedName>
        <fullName evidence="4">Large ribosomal subunit protein uL10m</fullName>
    </recommendedName>
    <alternativeName>
        <fullName evidence="5">39S ribosomal protein L10, mitochondrial</fullName>
    </alternativeName>
</protein>
<dbReference type="GO" id="GO:1990904">
    <property type="term" value="C:ribonucleoprotein complex"/>
    <property type="evidence" value="ECO:0007669"/>
    <property type="project" value="UniProtKB-KW"/>
</dbReference>
<dbReference type="InterPro" id="IPR043141">
    <property type="entry name" value="Ribosomal_uL10-like_sf"/>
</dbReference>
<dbReference type="Pfam" id="PF00466">
    <property type="entry name" value="Ribosomal_L10"/>
    <property type="match status" value="1"/>
</dbReference>
<sequence length="289" mass="32328">MFFRVPSCFERRNCNRCLTYDARPPFQRFLTKMAATLCGRLLPKQGWLPLTQSVRHGSKAVTRHRKPMHILKQKLMAITEYIPPKPAAPPGALTPRVKPVQEESGLVLLLKKDLQTMFQDCKMIAVIQNNATNSEDMLLLKHRLHKHGIKIKFIPNQVMRSYLADSPYINMGPLFIGQTVLFVSKEPKVKEMLLSLRTSPQMVLLGACIEKILLSRQGVLNYAKLPSVTVVQGELVSGLTMLTSQTASMLQRHPAHLSLILQQYLKQQAPAGSTNGTPGESPPKAEETA</sequence>
<dbReference type="GeneTree" id="ENSGT00390000000603"/>
<evidence type="ECO:0000256" key="6">
    <source>
        <dbReference type="SAM" id="MobiDB-lite"/>
    </source>
</evidence>
<keyword evidence="8" id="KW-1185">Reference proteome</keyword>
<dbReference type="PANTHER" id="PTHR11560">
    <property type="entry name" value="39S RIBOSOMAL PROTEIN L10, MITOCHONDRIAL"/>
    <property type="match status" value="1"/>
</dbReference>
<gene>
    <name evidence="7" type="primary">MRPL10</name>
    <name evidence="7" type="synonym">mrpl10</name>
</gene>
<dbReference type="InterPro" id="IPR001790">
    <property type="entry name" value="Ribosomal_uL10"/>
</dbReference>
<keyword evidence="3" id="KW-0687">Ribonucleoprotein</keyword>
<evidence type="ECO:0000313" key="7">
    <source>
        <dbReference type="Ensembl" id="ENSOKIP00005028596.1"/>
    </source>
</evidence>
<evidence type="ECO:0000313" key="8">
    <source>
        <dbReference type="Proteomes" id="UP000694557"/>
    </source>
</evidence>
<dbReference type="Proteomes" id="UP000694557">
    <property type="component" value="Unassembled WGS sequence"/>
</dbReference>
<evidence type="ECO:0000256" key="4">
    <source>
        <dbReference type="ARBA" id="ARBA00035707"/>
    </source>
</evidence>
<organism evidence="7 8">
    <name type="scientific">Oncorhynchus kisutch</name>
    <name type="common">Coho salmon</name>
    <name type="synonym">Salmo kisutch</name>
    <dbReference type="NCBI Taxonomy" id="8019"/>
    <lineage>
        <taxon>Eukaryota</taxon>
        <taxon>Metazoa</taxon>
        <taxon>Chordata</taxon>
        <taxon>Craniata</taxon>
        <taxon>Vertebrata</taxon>
        <taxon>Euteleostomi</taxon>
        <taxon>Actinopterygii</taxon>
        <taxon>Neopterygii</taxon>
        <taxon>Teleostei</taxon>
        <taxon>Protacanthopterygii</taxon>
        <taxon>Salmoniformes</taxon>
        <taxon>Salmonidae</taxon>
        <taxon>Salmoninae</taxon>
        <taxon>Oncorhynchus</taxon>
    </lineage>
</organism>
<dbReference type="Ensembl" id="ENSOKIT00005030260.1">
    <property type="protein sequence ID" value="ENSOKIP00005028596.1"/>
    <property type="gene ID" value="ENSOKIG00005012380.1"/>
</dbReference>
<evidence type="ECO:0000256" key="3">
    <source>
        <dbReference type="ARBA" id="ARBA00023274"/>
    </source>
</evidence>
<comment type="similarity">
    <text evidence="1">Belongs to the universal ribosomal protein uL10 family.</text>
</comment>
<feature type="compositionally biased region" description="Polar residues" evidence="6">
    <location>
        <begin position="269"/>
        <end position="278"/>
    </location>
</feature>
<dbReference type="InterPro" id="IPR047865">
    <property type="entry name" value="Ribosomal_uL10_bac_type"/>
</dbReference>
<evidence type="ECO:0000256" key="1">
    <source>
        <dbReference type="ARBA" id="ARBA00008889"/>
    </source>
</evidence>